<evidence type="ECO:0000313" key="4">
    <source>
        <dbReference type="Proteomes" id="UP001224926"/>
    </source>
</evidence>
<dbReference type="InterPro" id="IPR025450">
    <property type="entry name" value="YndJ-like"/>
</dbReference>
<feature type="transmembrane region" description="Helical" evidence="2">
    <location>
        <begin position="117"/>
        <end position="139"/>
    </location>
</feature>
<evidence type="ECO:0000313" key="3">
    <source>
        <dbReference type="EMBL" id="WMT09917.1"/>
    </source>
</evidence>
<feature type="transmembrane region" description="Helical" evidence="2">
    <location>
        <begin position="223"/>
        <end position="244"/>
    </location>
</feature>
<feature type="region of interest" description="Disordered" evidence="1">
    <location>
        <begin position="1"/>
        <end position="20"/>
    </location>
</feature>
<dbReference type="GeneID" id="84214250"/>
<feature type="transmembrane region" description="Helical" evidence="2">
    <location>
        <begin position="178"/>
        <end position="203"/>
    </location>
</feature>
<keyword evidence="2" id="KW-1133">Transmembrane helix</keyword>
<dbReference type="Pfam" id="PF14158">
    <property type="entry name" value="YndJ"/>
    <property type="match status" value="1"/>
</dbReference>
<feature type="transmembrane region" description="Helical" evidence="2">
    <location>
        <begin position="151"/>
        <end position="172"/>
    </location>
</feature>
<dbReference type="Proteomes" id="UP001224926">
    <property type="component" value="Chromosome"/>
</dbReference>
<dbReference type="RefSeq" id="WP_006648388.1">
    <property type="nucleotide sequence ID" value="NZ_CP101873.1"/>
</dbReference>
<feature type="compositionally biased region" description="Low complexity" evidence="1">
    <location>
        <begin position="1"/>
        <end position="19"/>
    </location>
</feature>
<dbReference type="AlphaFoldDB" id="A0AAF0T402"/>
<name>A0AAF0T402_9EURY</name>
<accession>A0AAF0T402</accession>
<protein>
    <submittedName>
        <fullName evidence="3">YndJ family protein</fullName>
    </submittedName>
</protein>
<feature type="transmembrane region" description="Helical" evidence="2">
    <location>
        <begin position="57"/>
        <end position="73"/>
    </location>
</feature>
<dbReference type="GeneID" id="39861923"/>
<proteinExistence type="predicted"/>
<evidence type="ECO:0000256" key="2">
    <source>
        <dbReference type="SAM" id="Phobius"/>
    </source>
</evidence>
<feature type="transmembrane region" description="Helical" evidence="2">
    <location>
        <begin position="93"/>
        <end position="111"/>
    </location>
</feature>
<sequence length="342" mass="34660">MTDLEPSSARTRRSSPSPTVAGRRLTDLSALIGGAVWLALAMGTVGGSIPLSPVERYVALATFVVVPLGLGLLEPMSDAAGSLPDRTVTPYRVAVGGQLPAALAVVAGLVAPQGSPAAVALVAPWLVVTGAIALVGLRRSLARGTGPLPELAIDAALLYVPVAAVFLCLHAADISLRFAPIIVLLTGVHFHYAGFALPLVVGLTGRIAATDDGGFPPTVAGRASAAVTAVIAVGILLIAVGITFSPLLEVVAAAAFSAAVVGFALCLLRTVVPTVPRFAGALFAVAAVSLCWTMALALAFAYSALPGTATLVSIQEMIRWHGSVNAFGFALPALLALRSLER</sequence>
<evidence type="ECO:0000256" key="1">
    <source>
        <dbReference type="SAM" id="MobiDB-lite"/>
    </source>
</evidence>
<reference evidence="3 4" key="1">
    <citation type="submission" date="2022-07" db="EMBL/GenBank/DDBJ databases">
        <title>Two temperate virus in Haloterrigena jeotgali A29.</title>
        <authorList>
            <person name="Deng X."/>
        </authorList>
    </citation>
    <scope>NUCLEOTIDE SEQUENCE [LARGE SCALE GENOMIC DNA]</scope>
    <source>
        <strain evidence="3 4">A29</strain>
    </source>
</reference>
<keyword evidence="2" id="KW-0472">Membrane</keyword>
<keyword evidence="4" id="KW-1185">Reference proteome</keyword>
<feature type="transmembrane region" description="Helical" evidence="2">
    <location>
        <begin position="28"/>
        <end position="51"/>
    </location>
</feature>
<feature type="transmembrane region" description="Helical" evidence="2">
    <location>
        <begin position="280"/>
        <end position="305"/>
    </location>
</feature>
<gene>
    <name evidence="3" type="ORF">NP511_09875</name>
</gene>
<organism evidence="3 4">
    <name type="scientific">Natrinema thermotolerans</name>
    <dbReference type="NCBI Taxonomy" id="121872"/>
    <lineage>
        <taxon>Archaea</taxon>
        <taxon>Methanobacteriati</taxon>
        <taxon>Methanobacteriota</taxon>
        <taxon>Stenosarchaea group</taxon>
        <taxon>Halobacteria</taxon>
        <taxon>Halobacteriales</taxon>
        <taxon>Natrialbaceae</taxon>
        <taxon>Natrinema</taxon>
    </lineage>
</organism>
<dbReference type="EMBL" id="CP101873">
    <property type="protein sequence ID" value="WMT09917.1"/>
    <property type="molecule type" value="Genomic_DNA"/>
</dbReference>
<keyword evidence="2" id="KW-0812">Transmembrane</keyword>
<feature type="transmembrane region" description="Helical" evidence="2">
    <location>
        <begin position="250"/>
        <end position="268"/>
    </location>
</feature>